<comment type="catalytic activity">
    <reaction evidence="3">
        <text>oxaloacetate + phosphate = phosphoenolpyruvate + hydrogencarbonate</text>
        <dbReference type="Rhea" id="RHEA:28370"/>
        <dbReference type="ChEBI" id="CHEBI:16452"/>
        <dbReference type="ChEBI" id="CHEBI:17544"/>
        <dbReference type="ChEBI" id="CHEBI:43474"/>
        <dbReference type="ChEBI" id="CHEBI:58702"/>
        <dbReference type="EC" id="4.1.1.31"/>
    </reaction>
</comment>
<dbReference type="RefSeq" id="WP_023928037.1">
    <property type="nucleotide sequence ID" value="NZ_KI669454.1"/>
</dbReference>
<dbReference type="Proteomes" id="UP000018731">
    <property type="component" value="Unassembled WGS sequence"/>
</dbReference>
<dbReference type="OrthoDB" id="9768133at2"/>
<reference evidence="6 7" key="1">
    <citation type="journal article" date="2014" name="Genome Announc.">
        <title>Draft genome sequences of six enterohepatic helicobacter species isolated from humans and one from rhesus macaques.</title>
        <authorList>
            <person name="Shen Z."/>
            <person name="Sheh A."/>
            <person name="Young S.K."/>
            <person name="Abouelliel A."/>
            <person name="Ward D.V."/>
            <person name="Earl A.M."/>
            <person name="Fox J.G."/>
        </authorList>
    </citation>
    <scope>NUCLEOTIDE SEQUENCE [LARGE SCALE GENOMIC DNA]</scope>
    <source>
        <strain evidence="6 7">MIT 99-5501</strain>
    </source>
</reference>
<dbReference type="PATRIC" id="fig|1357400.3.peg.1736"/>
<evidence type="ECO:0000256" key="4">
    <source>
        <dbReference type="PROSITE-ProRule" id="PRU10111"/>
    </source>
</evidence>
<dbReference type="STRING" id="1357400.HMPREF2086_01295"/>
<dbReference type="PROSITE" id="PS00393">
    <property type="entry name" value="PEPCASE_2"/>
    <property type="match status" value="1"/>
</dbReference>
<evidence type="ECO:0000256" key="1">
    <source>
        <dbReference type="ARBA" id="ARBA00003670"/>
    </source>
</evidence>
<organism evidence="6 7">
    <name type="scientific">Helicobacter macacae MIT 99-5501</name>
    <dbReference type="NCBI Taxonomy" id="1357400"/>
    <lineage>
        <taxon>Bacteria</taxon>
        <taxon>Pseudomonadati</taxon>
        <taxon>Campylobacterota</taxon>
        <taxon>Epsilonproteobacteria</taxon>
        <taxon>Campylobacterales</taxon>
        <taxon>Helicobacteraceae</taxon>
        <taxon>Helicobacter</taxon>
    </lineage>
</organism>
<dbReference type="PRINTS" id="PR00150">
    <property type="entry name" value="PEPCARBXLASE"/>
</dbReference>
<dbReference type="PANTHER" id="PTHR30523:SF6">
    <property type="entry name" value="PHOSPHOENOLPYRUVATE CARBOXYLASE"/>
    <property type="match status" value="1"/>
</dbReference>
<dbReference type="AlphaFoldDB" id="V8C923"/>
<dbReference type="eggNOG" id="COG2352">
    <property type="taxonomic scope" value="Bacteria"/>
</dbReference>
<accession>V8C923</accession>
<dbReference type="EMBL" id="AZJI01000005">
    <property type="protein sequence ID" value="ETD23490.1"/>
    <property type="molecule type" value="Genomic_DNA"/>
</dbReference>
<evidence type="ECO:0000256" key="2">
    <source>
        <dbReference type="ARBA" id="ARBA00022419"/>
    </source>
</evidence>
<gene>
    <name evidence="6" type="ORF">HMPREF2086_01295</name>
</gene>
<dbReference type="GO" id="GO:0015977">
    <property type="term" value="P:carbon fixation"/>
    <property type="evidence" value="ECO:0007669"/>
    <property type="project" value="InterPro"/>
</dbReference>
<dbReference type="GO" id="GO:0005829">
    <property type="term" value="C:cytosol"/>
    <property type="evidence" value="ECO:0007669"/>
    <property type="project" value="TreeGrafter"/>
</dbReference>
<dbReference type="PROSITE" id="PS00781">
    <property type="entry name" value="PEPCASE_1"/>
    <property type="match status" value="1"/>
</dbReference>
<dbReference type="SUPFAM" id="SSF51621">
    <property type="entry name" value="Phosphoenolpyruvate/pyruvate domain"/>
    <property type="match status" value="1"/>
</dbReference>
<dbReference type="PANTHER" id="PTHR30523">
    <property type="entry name" value="PHOSPHOENOLPYRUVATE CARBOXYLASE"/>
    <property type="match status" value="1"/>
</dbReference>
<feature type="active site" evidence="5">
    <location>
        <position position="602"/>
    </location>
</feature>
<evidence type="ECO:0000256" key="5">
    <source>
        <dbReference type="PROSITE-ProRule" id="PRU10112"/>
    </source>
</evidence>
<evidence type="ECO:0000256" key="3">
    <source>
        <dbReference type="ARBA" id="ARBA00048995"/>
    </source>
</evidence>
<proteinExistence type="predicted"/>
<dbReference type="Gene3D" id="1.20.1440.90">
    <property type="entry name" value="Phosphoenolpyruvate/pyruvate domain"/>
    <property type="match status" value="1"/>
</dbReference>
<sequence length="967" mass="110681">MDSTKYNWQALDNEVRFILDIMLDMLKEVDSEVREYFLNLNKILLENGNQTKQKNAKKDKHFSLTSSNAIDEDSLKRLKAELEKISQSGKTPEIIKAFSLYNILINIVEERFNIDSDKSLERIKATYEGLLKDGFDRGDLDKVLESICFYPVFTAHPTESRRRTFLEAHSEITQDLYKLFEIGELKAKEHIQYRLRLLWLTNLVRTQKIEVLFELDNLLFIVESSILPASQKVLWYIEKMLKKPLPSSPIHLGSWIGGDRDGNPFVTNELMTEVMKIQHKFIINYYIKRLERLEREMSISLDSSEISPKLKKSLQKESHILSEKTLATYANEPFRAKIHIMIKKLNNRLIFVNAPDSVSQTYTTPSELLEDVEMLIECLDSVSSKYLRQFRRFVLLGGFHLMQLDFREHKDVFINAISEIFCLLGICDNDFMTYAESKKLEILDKALEMSKIELGSLAEKLSEKTQIVVEIFMRIAWGKKYIGENVLRTFILSMTTEASDLLIVLWFAKHTNLWKPSKESKEPNLLDSLEQTSAKSSNQKYSTKSAKSRARIAITPLFETIDDLERAGSIMQTLVANKHYAHYLRDIGMRQEIMVGYSDSSKDGGIFTSNYSLYVAIESLKKLEEQIGIDFVLFHGRGGSVSRGGGTLESALLASPPKSVQGFLKTTEQGEMISSKYLNRSSAQFFLSSTMSALLKKSSYDSFCAGELNLGANNKSDEKIANKPSKDFAKSAIKCSISNPHQDLMKQISSVSHKVYRDLVYESDGFIEFFKSATPIAFIQQLNLGSRPSKRRDTTRVEDLRAIPWVFAWTQNRAILPAWYGLGSGLESIGDIARLRECYEESEFFAATISNISQAFLKVDLSISAQYNFFVQDDEVRKNIWQKICLEYERTMNALVGIRGEERLLDSEPTLQKSILLRNNSVMMLNLLQIELIKKYNNATYDAQKSRLMEQIHSTIIGIAQGLRNTG</sequence>
<dbReference type="Pfam" id="PF00311">
    <property type="entry name" value="PEPcase"/>
    <property type="match status" value="1"/>
</dbReference>
<evidence type="ECO:0000313" key="6">
    <source>
        <dbReference type="EMBL" id="ETD23490.1"/>
    </source>
</evidence>
<dbReference type="InterPro" id="IPR021135">
    <property type="entry name" value="PEP_COase"/>
</dbReference>
<keyword evidence="7" id="KW-1185">Reference proteome</keyword>
<dbReference type="GO" id="GO:0008964">
    <property type="term" value="F:phosphoenolpyruvate carboxylase activity"/>
    <property type="evidence" value="ECO:0007669"/>
    <property type="project" value="UniProtKB-EC"/>
</dbReference>
<comment type="function">
    <text evidence="1">Forms oxaloacetate, a four-carbon dicarboxylic acid source for the tricarboxylic acid cycle.</text>
</comment>
<protein>
    <recommendedName>
        <fullName evidence="2">Phosphoenolpyruvate carboxylase</fullName>
    </recommendedName>
</protein>
<feature type="active site" evidence="4">
    <location>
        <position position="156"/>
    </location>
</feature>
<dbReference type="InterPro" id="IPR015813">
    <property type="entry name" value="Pyrv/PenolPyrv_kinase-like_dom"/>
</dbReference>
<evidence type="ECO:0000313" key="7">
    <source>
        <dbReference type="Proteomes" id="UP000018731"/>
    </source>
</evidence>
<dbReference type="InterPro" id="IPR033129">
    <property type="entry name" value="PEPCASE_His_AS"/>
</dbReference>
<comment type="caution">
    <text evidence="6">The sequence shown here is derived from an EMBL/GenBank/DDBJ whole genome shotgun (WGS) entry which is preliminary data.</text>
</comment>
<name>V8C923_9HELI</name>
<dbReference type="InterPro" id="IPR018129">
    <property type="entry name" value="PEP_COase_Lys_AS"/>
</dbReference>
<dbReference type="HOGENOM" id="CLU_006557_2_0_7"/>
<dbReference type="GO" id="GO:0006099">
    <property type="term" value="P:tricarboxylic acid cycle"/>
    <property type="evidence" value="ECO:0007669"/>
    <property type="project" value="InterPro"/>
</dbReference>